<keyword evidence="5" id="KW-0997">Cell inner membrane</keyword>
<dbReference type="Gene3D" id="3.30.1150.10">
    <property type="match status" value="1"/>
</dbReference>
<dbReference type="GO" id="GO:0055085">
    <property type="term" value="P:transmembrane transport"/>
    <property type="evidence" value="ECO:0007669"/>
    <property type="project" value="InterPro"/>
</dbReference>
<dbReference type="SUPFAM" id="SSF74653">
    <property type="entry name" value="TolA/TonB C-terminal domain"/>
    <property type="match status" value="1"/>
</dbReference>
<evidence type="ECO:0000313" key="11">
    <source>
        <dbReference type="EMBL" id="NNF07458.1"/>
    </source>
</evidence>
<evidence type="ECO:0000256" key="2">
    <source>
        <dbReference type="ARBA" id="ARBA00006555"/>
    </source>
</evidence>
<accession>A0A7Y2E910</accession>
<evidence type="ECO:0000256" key="7">
    <source>
        <dbReference type="ARBA" id="ARBA00022927"/>
    </source>
</evidence>
<keyword evidence="6" id="KW-0812">Transmembrane</keyword>
<dbReference type="InterPro" id="IPR051045">
    <property type="entry name" value="TonB-dependent_transducer"/>
</dbReference>
<dbReference type="PROSITE" id="PS52015">
    <property type="entry name" value="TONB_CTD"/>
    <property type="match status" value="1"/>
</dbReference>
<dbReference type="Pfam" id="PF03544">
    <property type="entry name" value="TonB_C"/>
    <property type="match status" value="1"/>
</dbReference>
<dbReference type="GO" id="GO:0015031">
    <property type="term" value="P:protein transport"/>
    <property type="evidence" value="ECO:0007669"/>
    <property type="project" value="UniProtKB-KW"/>
</dbReference>
<keyword evidence="8" id="KW-1133">Transmembrane helix</keyword>
<evidence type="ECO:0000256" key="4">
    <source>
        <dbReference type="ARBA" id="ARBA00022475"/>
    </source>
</evidence>
<dbReference type="PANTHER" id="PTHR33446">
    <property type="entry name" value="PROTEIN TONB-RELATED"/>
    <property type="match status" value="1"/>
</dbReference>
<reference evidence="11 12" key="1">
    <citation type="submission" date="2020-03" db="EMBL/GenBank/DDBJ databases">
        <title>Metabolic flexibility allows generalist bacteria to become dominant in a frequently disturbed ecosystem.</title>
        <authorList>
            <person name="Chen Y.-J."/>
            <person name="Leung P.M."/>
            <person name="Bay S.K."/>
            <person name="Hugenholtz P."/>
            <person name="Kessler A.J."/>
            <person name="Shelley G."/>
            <person name="Waite D.W."/>
            <person name="Cook P.L."/>
            <person name="Greening C."/>
        </authorList>
    </citation>
    <scope>NUCLEOTIDE SEQUENCE [LARGE SCALE GENOMIC DNA]</scope>
    <source>
        <strain evidence="11">SS_bin_28</strain>
    </source>
</reference>
<feature type="domain" description="TonB C-terminal" evidence="10">
    <location>
        <begin position="127"/>
        <end position="217"/>
    </location>
</feature>
<keyword evidence="3" id="KW-0813">Transport</keyword>
<dbReference type="InterPro" id="IPR037682">
    <property type="entry name" value="TonB_C"/>
</dbReference>
<dbReference type="InterPro" id="IPR003538">
    <property type="entry name" value="TonB"/>
</dbReference>
<protein>
    <submittedName>
        <fullName evidence="11">Energy transducer TonB</fullName>
    </submittedName>
</protein>
<dbReference type="GO" id="GO:0031992">
    <property type="term" value="F:energy transducer activity"/>
    <property type="evidence" value="ECO:0007669"/>
    <property type="project" value="InterPro"/>
</dbReference>
<name>A0A7Y2E910_UNCEI</name>
<keyword evidence="4" id="KW-1003">Cell membrane</keyword>
<keyword evidence="7" id="KW-0653">Protein transport</keyword>
<dbReference type="EMBL" id="JABDJR010000481">
    <property type="protein sequence ID" value="NNF07458.1"/>
    <property type="molecule type" value="Genomic_DNA"/>
</dbReference>
<dbReference type="Proteomes" id="UP000547674">
    <property type="component" value="Unassembled WGS sequence"/>
</dbReference>
<gene>
    <name evidence="11" type="ORF">HKN21_11905</name>
</gene>
<dbReference type="NCBIfam" id="TIGR01352">
    <property type="entry name" value="tonB_Cterm"/>
    <property type="match status" value="1"/>
</dbReference>
<evidence type="ECO:0000256" key="6">
    <source>
        <dbReference type="ARBA" id="ARBA00022692"/>
    </source>
</evidence>
<proteinExistence type="inferred from homology"/>
<evidence type="ECO:0000313" key="12">
    <source>
        <dbReference type="Proteomes" id="UP000547674"/>
    </source>
</evidence>
<dbReference type="InterPro" id="IPR006260">
    <property type="entry name" value="TonB/TolA_C"/>
</dbReference>
<organism evidence="11 12">
    <name type="scientific">Eiseniibacteriota bacterium</name>
    <dbReference type="NCBI Taxonomy" id="2212470"/>
    <lineage>
        <taxon>Bacteria</taxon>
        <taxon>Candidatus Eiseniibacteriota</taxon>
    </lineage>
</organism>
<evidence type="ECO:0000256" key="8">
    <source>
        <dbReference type="ARBA" id="ARBA00022989"/>
    </source>
</evidence>
<evidence type="ECO:0000259" key="10">
    <source>
        <dbReference type="PROSITE" id="PS52015"/>
    </source>
</evidence>
<evidence type="ECO:0000256" key="1">
    <source>
        <dbReference type="ARBA" id="ARBA00004383"/>
    </source>
</evidence>
<comment type="similarity">
    <text evidence="2">Belongs to the TonB family.</text>
</comment>
<evidence type="ECO:0000256" key="3">
    <source>
        <dbReference type="ARBA" id="ARBA00022448"/>
    </source>
</evidence>
<comment type="subcellular location">
    <subcellularLocation>
        <location evidence="1">Cell inner membrane</location>
        <topology evidence="1">Single-pass membrane protein</topology>
        <orientation evidence="1">Periplasmic side</orientation>
    </subcellularLocation>
</comment>
<dbReference type="GO" id="GO:0030288">
    <property type="term" value="C:outer membrane-bounded periplasmic space"/>
    <property type="evidence" value="ECO:0007669"/>
    <property type="project" value="InterPro"/>
</dbReference>
<evidence type="ECO:0000256" key="5">
    <source>
        <dbReference type="ARBA" id="ARBA00022519"/>
    </source>
</evidence>
<dbReference type="GO" id="GO:0015891">
    <property type="term" value="P:siderophore transport"/>
    <property type="evidence" value="ECO:0007669"/>
    <property type="project" value="InterPro"/>
</dbReference>
<keyword evidence="9" id="KW-0472">Membrane</keyword>
<sequence>MSTQSVDLALKGTSMGGANYAFKSKYTKTLEISTLIALGLHLIAVFSVPPMEITPYSLKEPEMVAIEIPDDIIIPPPPEEVERPQIPTEMEISDDVDADDTIPETDFNPFAPPEIPEETATTTSFYAFDSPPKPIKTAAPEYPELARAAGAEGVVHVEVTIDESGRVVAARVVRSDTIKSLEEAARKAALDWLFTPAKQRDTPVKAKIVIPFEFNLS</sequence>
<dbReference type="GO" id="GO:0005886">
    <property type="term" value="C:plasma membrane"/>
    <property type="evidence" value="ECO:0007669"/>
    <property type="project" value="UniProtKB-SubCell"/>
</dbReference>
<dbReference type="AlphaFoldDB" id="A0A7Y2E910"/>
<dbReference type="PRINTS" id="PR01374">
    <property type="entry name" value="TONBPROTEIN"/>
</dbReference>
<comment type="caution">
    <text evidence="11">The sequence shown here is derived from an EMBL/GenBank/DDBJ whole genome shotgun (WGS) entry which is preliminary data.</text>
</comment>
<evidence type="ECO:0000256" key="9">
    <source>
        <dbReference type="ARBA" id="ARBA00023136"/>
    </source>
</evidence>